<evidence type="ECO:0000313" key="4">
    <source>
        <dbReference type="Proteomes" id="UP000784294"/>
    </source>
</evidence>
<dbReference type="InterPro" id="IPR038765">
    <property type="entry name" value="Papain-like_cys_pep_sf"/>
</dbReference>
<dbReference type="InterPro" id="IPR013128">
    <property type="entry name" value="Peptidase_C1A"/>
</dbReference>
<reference evidence="3" key="1">
    <citation type="submission" date="2018-11" db="EMBL/GenBank/DDBJ databases">
        <authorList>
            <consortium name="Pathogen Informatics"/>
        </authorList>
    </citation>
    <scope>NUCLEOTIDE SEQUENCE</scope>
</reference>
<evidence type="ECO:0000259" key="2">
    <source>
        <dbReference type="SMART" id="SM00645"/>
    </source>
</evidence>
<dbReference type="Gene3D" id="3.90.70.10">
    <property type="entry name" value="Cysteine proteinases"/>
    <property type="match status" value="1"/>
</dbReference>
<proteinExistence type="inferred from homology"/>
<dbReference type="SUPFAM" id="SSF54001">
    <property type="entry name" value="Cysteine proteinases"/>
    <property type="match status" value="1"/>
</dbReference>
<dbReference type="InterPro" id="IPR000668">
    <property type="entry name" value="Peptidase_C1A_C"/>
</dbReference>
<dbReference type="PROSITE" id="PS00640">
    <property type="entry name" value="THIOL_PROTEASE_ASN"/>
    <property type="match status" value="1"/>
</dbReference>
<dbReference type="Pfam" id="PF00112">
    <property type="entry name" value="Peptidase_C1"/>
    <property type="match status" value="1"/>
</dbReference>
<dbReference type="PANTHER" id="PTHR12411">
    <property type="entry name" value="CYSTEINE PROTEASE FAMILY C1-RELATED"/>
    <property type="match status" value="1"/>
</dbReference>
<gene>
    <name evidence="3" type="ORF">PXEA_LOCUS1961</name>
</gene>
<organism evidence="3 4">
    <name type="scientific">Protopolystoma xenopodis</name>
    <dbReference type="NCBI Taxonomy" id="117903"/>
    <lineage>
        <taxon>Eukaryota</taxon>
        <taxon>Metazoa</taxon>
        <taxon>Spiralia</taxon>
        <taxon>Lophotrochozoa</taxon>
        <taxon>Platyhelminthes</taxon>
        <taxon>Monogenea</taxon>
        <taxon>Polyopisthocotylea</taxon>
        <taxon>Polystomatidea</taxon>
        <taxon>Polystomatidae</taxon>
        <taxon>Protopolystoma</taxon>
    </lineage>
</organism>
<dbReference type="InterPro" id="IPR039417">
    <property type="entry name" value="Peptidase_C1A_papain-like"/>
</dbReference>
<dbReference type="GO" id="GO:0006508">
    <property type="term" value="P:proteolysis"/>
    <property type="evidence" value="ECO:0007669"/>
    <property type="project" value="InterPro"/>
</dbReference>
<feature type="domain" description="Peptidase C1A papain C-terminal" evidence="2">
    <location>
        <begin position="1"/>
        <end position="115"/>
    </location>
</feature>
<dbReference type="Proteomes" id="UP000784294">
    <property type="component" value="Unassembled WGS sequence"/>
</dbReference>
<evidence type="ECO:0000313" key="3">
    <source>
        <dbReference type="EMBL" id="VEL08521.1"/>
    </source>
</evidence>
<dbReference type="CDD" id="cd02248">
    <property type="entry name" value="Peptidase_C1A"/>
    <property type="match status" value="1"/>
</dbReference>
<dbReference type="InterPro" id="IPR025661">
    <property type="entry name" value="Pept_asp_AS"/>
</dbReference>
<comment type="similarity">
    <text evidence="1">Belongs to the peptidase C1 family.</text>
</comment>
<keyword evidence="4" id="KW-1185">Reference proteome</keyword>
<protein>
    <recommendedName>
        <fullName evidence="2">Peptidase C1A papain C-terminal domain-containing protein</fullName>
    </recommendedName>
</protein>
<dbReference type="EMBL" id="CAAALY010004188">
    <property type="protein sequence ID" value="VEL08521.1"/>
    <property type="molecule type" value="Genomic_DNA"/>
</dbReference>
<dbReference type="SMART" id="SM00645">
    <property type="entry name" value="Pept_C1"/>
    <property type="match status" value="1"/>
</dbReference>
<dbReference type="GO" id="GO:0008234">
    <property type="term" value="F:cysteine-type peptidase activity"/>
    <property type="evidence" value="ECO:0007669"/>
    <property type="project" value="InterPro"/>
</dbReference>
<comment type="caution">
    <text evidence="3">The sequence shown here is derived from an EMBL/GenBank/DDBJ whole genome shotgun (WGS) entry which is preliminary data.</text>
</comment>
<name>A0A3S5A6U0_9PLAT</name>
<sequence length="116" mass="12928">MEITKVKGHVNLKPGDEKAFLNAVAEVGPIAVAFDVEEDFMSYGGGIFNSEICDSYMINHAILITGYKTEKKSLQKYWIVKNSWGEDWGEEGYIRVAREDPPNLCGILAIGVYPIL</sequence>
<dbReference type="OrthoDB" id="6286504at2759"/>
<accession>A0A3S5A6U0</accession>
<dbReference type="AlphaFoldDB" id="A0A3S5A6U0"/>
<evidence type="ECO:0000256" key="1">
    <source>
        <dbReference type="ARBA" id="ARBA00008455"/>
    </source>
</evidence>